<organism evidence="1 2">
    <name type="scientific">Brevibacterium otitidis</name>
    <dbReference type="NCBI Taxonomy" id="53364"/>
    <lineage>
        <taxon>Bacteria</taxon>
        <taxon>Bacillati</taxon>
        <taxon>Actinomycetota</taxon>
        <taxon>Actinomycetes</taxon>
        <taxon>Micrococcales</taxon>
        <taxon>Brevibacteriaceae</taxon>
        <taxon>Brevibacterium</taxon>
    </lineage>
</organism>
<dbReference type="Proteomes" id="UP001589707">
    <property type="component" value="Unassembled WGS sequence"/>
</dbReference>
<evidence type="ECO:0000313" key="1">
    <source>
        <dbReference type="EMBL" id="MFB9774969.1"/>
    </source>
</evidence>
<accession>A0ABV5WY55</accession>
<reference evidence="1 2" key="1">
    <citation type="submission" date="2024-09" db="EMBL/GenBank/DDBJ databases">
        <authorList>
            <person name="Sun Q."/>
            <person name="Mori K."/>
        </authorList>
    </citation>
    <scope>NUCLEOTIDE SEQUENCE [LARGE SCALE GENOMIC DNA]</scope>
    <source>
        <strain evidence="1 2">JCM 11683</strain>
    </source>
</reference>
<name>A0ABV5WY55_9MICO</name>
<evidence type="ECO:0008006" key="3">
    <source>
        <dbReference type="Google" id="ProtNLM"/>
    </source>
</evidence>
<keyword evidence="2" id="KW-1185">Reference proteome</keyword>
<comment type="caution">
    <text evidence="1">The sequence shown here is derived from an EMBL/GenBank/DDBJ whole genome shotgun (WGS) entry which is preliminary data.</text>
</comment>
<proteinExistence type="predicted"/>
<protein>
    <recommendedName>
        <fullName evidence="3">Transposase</fullName>
    </recommendedName>
</protein>
<evidence type="ECO:0000313" key="2">
    <source>
        <dbReference type="Proteomes" id="UP001589707"/>
    </source>
</evidence>
<dbReference type="EMBL" id="JBHMAU010000010">
    <property type="protein sequence ID" value="MFB9774969.1"/>
    <property type="molecule type" value="Genomic_DNA"/>
</dbReference>
<dbReference type="RefSeq" id="WP_376837690.1">
    <property type="nucleotide sequence ID" value="NZ_JBHMAU010000010.1"/>
</dbReference>
<gene>
    <name evidence="1" type="ORF">ACFFN1_00775</name>
</gene>
<sequence length="89" mass="9731">MAKSDLAARPIFHHTRDAIEAHLTIVFTALAVTRHMQARTGLSLKQIITTLRPIHAALIETNGKIVKIPARIPDNAAKIITQINAEPGH</sequence>